<feature type="domain" description="HAMP" evidence="13">
    <location>
        <begin position="193"/>
        <end position="244"/>
    </location>
</feature>
<dbReference type="PRINTS" id="PR00344">
    <property type="entry name" value="BCTRLSENSOR"/>
</dbReference>
<dbReference type="PANTHER" id="PTHR45436:SF5">
    <property type="entry name" value="SENSOR HISTIDINE KINASE TRCS"/>
    <property type="match status" value="1"/>
</dbReference>
<sequence length="465" mass="51304">MRIKSLTVRVLLATTLWSAVALIVIGVVISAIYRQSVERSFQNLLRALLHNVINSVVIGVDGKLSGSAQLSDLRFSQPRTGWYWIVDPLGKLYTDPLVSPSLGRSFIPIVPLSEVPFDSNYERFYSVKDEFGNMIQVAETEIVLDIDGRAARFRVSGNLDTVEQDVKAFSQSLYLSLGVFGVGSLLVNAMAILYGLKPLDKTRTALEDIRVGDAKRLEGDFPREILPLVNSVNALIESNQRIVERARVQVGNLAHSLKTPIAVLLNEANLLDGQQADLLRNQAEAMQAQVQVYLNRARIAARRESILVRTDAEEVLQRLVRVVGRLNPEKKIHLDVGSCCTIAMEQQDFEEVIGNLLENAARHSENFVRIHVELVLQEASGSDNSKQALIKVVIDDDGQGLKEDQMKEAIKRGSRLDESKPGAGLGLSIVSDIILEYKGTFELSRSDLGGLCASVVLPGRDRDIV</sequence>
<dbReference type="PROSITE" id="PS50885">
    <property type="entry name" value="HAMP"/>
    <property type="match status" value="1"/>
</dbReference>
<feature type="transmembrane region" description="Helical" evidence="11">
    <location>
        <begin position="173"/>
        <end position="196"/>
    </location>
</feature>
<dbReference type="HOGENOM" id="CLU_000445_42_3_5"/>
<dbReference type="AlphaFoldDB" id="L0EX55"/>
<dbReference type="RefSeq" id="WP_015273668.1">
    <property type="nucleotide sequence ID" value="NC_019907.1"/>
</dbReference>
<proteinExistence type="predicted"/>
<dbReference type="PANTHER" id="PTHR45436">
    <property type="entry name" value="SENSOR HISTIDINE KINASE YKOH"/>
    <property type="match status" value="1"/>
</dbReference>
<dbReference type="SUPFAM" id="SSF55874">
    <property type="entry name" value="ATPase domain of HSP90 chaperone/DNA topoisomerase II/histidine kinase"/>
    <property type="match status" value="1"/>
</dbReference>
<feature type="domain" description="Histidine kinase" evidence="12">
    <location>
        <begin position="252"/>
        <end position="461"/>
    </location>
</feature>
<evidence type="ECO:0000256" key="10">
    <source>
        <dbReference type="ARBA" id="ARBA00023136"/>
    </source>
</evidence>
<evidence type="ECO:0000256" key="1">
    <source>
        <dbReference type="ARBA" id="ARBA00000085"/>
    </source>
</evidence>
<keyword evidence="15" id="KW-1185">Reference proteome</keyword>
<dbReference type="SUPFAM" id="SSF47384">
    <property type="entry name" value="Homodimeric domain of signal transducing histidine kinase"/>
    <property type="match status" value="1"/>
</dbReference>
<keyword evidence="9" id="KW-0902">Two-component regulatory system</keyword>
<keyword evidence="10 11" id="KW-0472">Membrane</keyword>
<evidence type="ECO:0000256" key="4">
    <source>
        <dbReference type="ARBA" id="ARBA00022553"/>
    </source>
</evidence>
<evidence type="ECO:0000313" key="15">
    <source>
        <dbReference type="Proteomes" id="UP000010799"/>
    </source>
</evidence>
<evidence type="ECO:0000256" key="6">
    <source>
        <dbReference type="ARBA" id="ARBA00022692"/>
    </source>
</evidence>
<dbReference type="Pfam" id="PF02518">
    <property type="entry name" value="HATPase_c"/>
    <property type="match status" value="1"/>
</dbReference>
<keyword evidence="5" id="KW-0808">Transferase</keyword>
<evidence type="ECO:0000256" key="8">
    <source>
        <dbReference type="ARBA" id="ARBA00022989"/>
    </source>
</evidence>
<name>L0EX55_LIBCB</name>
<dbReference type="InterPro" id="IPR005467">
    <property type="entry name" value="His_kinase_dom"/>
</dbReference>
<dbReference type="EC" id="2.7.13.3" evidence="3"/>
<dbReference type="EMBL" id="CP003789">
    <property type="protein sequence ID" value="AGA65243.1"/>
    <property type="molecule type" value="Genomic_DNA"/>
</dbReference>
<reference evidence="14 15" key="1">
    <citation type="journal article" date="2012" name="Stand. Genomic Sci.">
        <title>Complete genome sequence of Liberibacter crescens BT-1.</title>
        <authorList>
            <person name="Leonard M.T."/>
            <person name="Fagen J.R."/>
            <person name="Davis-Richardson A.G."/>
            <person name="Davis M.J."/>
            <person name="Triplett E.W."/>
        </authorList>
    </citation>
    <scope>NUCLEOTIDE SEQUENCE [LARGE SCALE GENOMIC DNA]</scope>
    <source>
        <strain evidence="14 15">BT-1</strain>
    </source>
</reference>
<dbReference type="SMART" id="SM00387">
    <property type="entry name" value="HATPase_c"/>
    <property type="match status" value="1"/>
</dbReference>
<evidence type="ECO:0000256" key="9">
    <source>
        <dbReference type="ARBA" id="ARBA00023012"/>
    </source>
</evidence>
<dbReference type="GO" id="GO:0005886">
    <property type="term" value="C:plasma membrane"/>
    <property type="evidence" value="ECO:0007669"/>
    <property type="project" value="TreeGrafter"/>
</dbReference>
<dbReference type="GO" id="GO:0000155">
    <property type="term" value="F:phosphorelay sensor kinase activity"/>
    <property type="evidence" value="ECO:0007669"/>
    <property type="project" value="InterPro"/>
</dbReference>
<evidence type="ECO:0000256" key="2">
    <source>
        <dbReference type="ARBA" id="ARBA00004370"/>
    </source>
</evidence>
<comment type="catalytic activity">
    <reaction evidence="1">
        <text>ATP + protein L-histidine = ADP + protein N-phospho-L-histidine.</text>
        <dbReference type="EC" id="2.7.13.3"/>
    </reaction>
</comment>
<dbReference type="InterPro" id="IPR036097">
    <property type="entry name" value="HisK_dim/P_sf"/>
</dbReference>
<dbReference type="InterPro" id="IPR003594">
    <property type="entry name" value="HATPase_dom"/>
</dbReference>
<evidence type="ECO:0000256" key="5">
    <source>
        <dbReference type="ARBA" id="ARBA00022679"/>
    </source>
</evidence>
<dbReference type="Gene3D" id="3.30.565.10">
    <property type="entry name" value="Histidine kinase-like ATPase, C-terminal domain"/>
    <property type="match status" value="1"/>
</dbReference>
<dbReference type="InterPro" id="IPR050428">
    <property type="entry name" value="TCS_sensor_his_kinase"/>
</dbReference>
<evidence type="ECO:0000313" key="14">
    <source>
        <dbReference type="EMBL" id="AGA65243.1"/>
    </source>
</evidence>
<comment type="subcellular location">
    <subcellularLocation>
        <location evidence="2">Membrane</location>
    </subcellularLocation>
</comment>
<dbReference type="eggNOG" id="COG0642">
    <property type="taxonomic scope" value="Bacteria"/>
</dbReference>
<organism evidence="14 15">
    <name type="scientific">Liberibacter crescens (strain BT-1)</name>
    <dbReference type="NCBI Taxonomy" id="1215343"/>
    <lineage>
        <taxon>Bacteria</taxon>
        <taxon>Pseudomonadati</taxon>
        <taxon>Pseudomonadota</taxon>
        <taxon>Alphaproteobacteria</taxon>
        <taxon>Hyphomicrobiales</taxon>
        <taxon>Rhizobiaceae</taxon>
        <taxon>Liberibacter</taxon>
    </lineage>
</organism>
<gene>
    <name evidence="14" type="ordered locus">B488_12510</name>
</gene>
<evidence type="ECO:0000256" key="3">
    <source>
        <dbReference type="ARBA" id="ARBA00012438"/>
    </source>
</evidence>
<evidence type="ECO:0000256" key="7">
    <source>
        <dbReference type="ARBA" id="ARBA00022777"/>
    </source>
</evidence>
<dbReference type="Proteomes" id="UP000010799">
    <property type="component" value="Chromosome"/>
</dbReference>
<dbReference type="STRING" id="1215343.B488_12510"/>
<keyword evidence="4" id="KW-0597">Phosphoprotein</keyword>
<evidence type="ECO:0000256" key="11">
    <source>
        <dbReference type="SAM" id="Phobius"/>
    </source>
</evidence>
<dbReference type="PATRIC" id="fig|1215343.11.peg.1292"/>
<evidence type="ECO:0000259" key="13">
    <source>
        <dbReference type="PROSITE" id="PS50885"/>
    </source>
</evidence>
<keyword evidence="8 11" id="KW-1133">Transmembrane helix</keyword>
<dbReference type="InterPro" id="IPR003660">
    <property type="entry name" value="HAMP_dom"/>
</dbReference>
<accession>L0EX55</accession>
<dbReference type="PROSITE" id="PS50109">
    <property type="entry name" value="HIS_KIN"/>
    <property type="match status" value="1"/>
</dbReference>
<keyword evidence="7 14" id="KW-0418">Kinase</keyword>
<dbReference type="KEGG" id="lcc:B488_12510"/>
<dbReference type="Gene3D" id="1.10.287.130">
    <property type="match status" value="1"/>
</dbReference>
<dbReference type="InterPro" id="IPR036890">
    <property type="entry name" value="HATPase_C_sf"/>
</dbReference>
<protein>
    <recommendedName>
        <fullName evidence="3">histidine kinase</fullName>
        <ecNumber evidence="3">2.7.13.3</ecNumber>
    </recommendedName>
</protein>
<evidence type="ECO:0000259" key="12">
    <source>
        <dbReference type="PROSITE" id="PS50109"/>
    </source>
</evidence>
<dbReference type="InterPro" id="IPR004358">
    <property type="entry name" value="Sig_transdc_His_kin-like_C"/>
</dbReference>
<keyword evidence="6 11" id="KW-0812">Transmembrane</keyword>